<gene>
    <name evidence="2" type="ORF">VTL71DRAFT_5497</name>
</gene>
<dbReference type="EMBL" id="JAZHXI010000015">
    <property type="protein sequence ID" value="KAL2063692.1"/>
    <property type="molecule type" value="Genomic_DNA"/>
</dbReference>
<name>A0ABR4C2B0_9HELO</name>
<evidence type="ECO:0000313" key="2">
    <source>
        <dbReference type="EMBL" id="KAL2063692.1"/>
    </source>
</evidence>
<feature type="region of interest" description="Disordered" evidence="1">
    <location>
        <begin position="68"/>
        <end position="177"/>
    </location>
</feature>
<dbReference type="Proteomes" id="UP001595075">
    <property type="component" value="Unassembled WGS sequence"/>
</dbReference>
<feature type="compositionally biased region" description="Basic residues" evidence="1">
    <location>
        <begin position="214"/>
        <end position="225"/>
    </location>
</feature>
<organism evidence="2 3">
    <name type="scientific">Oculimacula yallundae</name>
    <dbReference type="NCBI Taxonomy" id="86028"/>
    <lineage>
        <taxon>Eukaryota</taxon>
        <taxon>Fungi</taxon>
        <taxon>Dikarya</taxon>
        <taxon>Ascomycota</taxon>
        <taxon>Pezizomycotina</taxon>
        <taxon>Leotiomycetes</taxon>
        <taxon>Helotiales</taxon>
        <taxon>Ploettnerulaceae</taxon>
        <taxon>Oculimacula</taxon>
    </lineage>
</organism>
<reference evidence="2 3" key="1">
    <citation type="journal article" date="2024" name="Commun. Biol.">
        <title>Comparative genomic analysis of thermophilic fungi reveals convergent evolutionary adaptations and gene losses.</title>
        <authorList>
            <person name="Steindorff A.S."/>
            <person name="Aguilar-Pontes M.V."/>
            <person name="Robinson A.J."/>
            <person name="Andreopoulos B."/>
            <person name="LaButti K."/>
            <person name="Kuo A."/>
            <person name="Mondo S."/>
            <person name="Riley R."/>
            <person name="Otillar R."/>
            <person name="Haridas S."/>
            <person name="Lipzen A."/>
            <person name="Grimwood J."/>
            <person name="Schmutz J."/>
            <person name="Clum A."/>
            <person name="Reid I.D."/>
            <person name="Moisan M.C."/>
            <person name="Butler G."/>
            <person name="Nguyen T.T.M."/>
            <person name="Dewar K."/>
            <person name="Conant G."/>
            <person name="Drula E."/>
            <person name="Henrissat B."/>
            <person name="Hansel C."/>
            <person name="Singer S."/>
            <person name="Hutchinson M.I."/>
            <person name="de Vries R.P."/>
            <person name="Natvig D.O."/>
            <person name="Powell A.J."/>
            <person name="Tsang A."/>
            <person name="Grigoriev I.V."/>
        </authorList>
    </citation>
    <scope>NUCLEOTIDE SEQUENCE [LARGE SCALE GENOMIC DNA]</scope>
    <source>
        <strain evidence="2 3">CBS 494.80</strain>
    </source>
</reference>
<sequence length="248" mass="28006">MEIQTLELTEEDILRFHRYYVTSLYLEGRKSAVEIVGILYEQSKLQVTVSQIEKCIREWKLDLPAAQELEPERPMTPSDDSWVMIPPARASPTPTNTSYTPSDPNLMSLYTKRPLPSLPSSASKASPSLKADSQSRVRKRQPPTTDRLRAICHHGPSASDSHEVEADLSSIPDGPSQLELYVDDEQSHERLAVLAGVDLSSIPMSRSMLGKEGKARRHLVQRRRLNYQEKKGREQSTDRLDTEGPSRK</sequence>
<protein>
    <recommendedName>
        <fullName evidence="4">Clr5 domain-containing protein</fullName>
    </recommendedName>
</protein>
<proteinExistence type="predicted"/>
<feature type="compositionally biased region" description="Low complexity" evidence="1">
    <location>
        <begin position="114"/>
        <end position="131"/>
    </location>
</feature>
<evidence type="ECO:0008006" key="4">
    <source>
        <dbReference type="Google" id="ProtNLM"/>
    </source>
</evidence>
<feature type="compositionally biased region" description="Basic and acidic residues" evidence="1">
    <location>
        <begin position="226"/>
        <end position="248"/>
    </location>
</feature>
<feature type="region of interest" description="Disordered" evidence="1">
    <location>
        <begin position="206"/>
        <end position="248"/>
    </location>
</feature>
<keyword evidence="3" id="KW-1185">Reference proteome</keyword>
<evidence type="ECO:0000256" key="1">
    <source>
        <dbReference type="SAM" id="MobiDB-lite"/>
    </source>
</evidence>
<accession>A0ABR4C2B0</accession>
<evidence type="ECO:0000313" key="3">
    <source>
        <dbReference type="Proteomes" id="UP001595075"/>
    </source>
</evidence>
<feature type="compositionally biased region" description="Low complexity" evidence="1">
    <location>
        <begin position="91"/>
        <end position="104"/>
    </location>
</feature>
<comment type="caution">
    <text evidence="2">The sequence shown here is derived from an EMBL/GenBank/DDBJ whole genome shotgun (WGS) entry which is preliminary data.</text>
</comment>